<evidence type="ECO:0000256" key="2">
    <source>
        <dbReference type="ARBA" id="ARBA00007935"/>
    </source>
</evidence>
<dbReference type="InterPro" id="IPR000522">
    <property type="entry name" value="ABC_transptr_permease_BtuC"/>
</dbReference>
<dbReference type="SUPFAM" id="SSF81345">
    <property type="entry name" value="ABC transporter involved in vitamin B12 uptake, BtuC"/>
    <property type="match status" value="1"/>
</dbReference>
<evidence type="ECO:0000256" key="1">
    <source>
        <dbReference type="ARBA" id="ARBA00004651"/>
    </source>
</evidence>
<dbReference type="Pfam" id="PF01032">
    <property type="entry name" value="FecCD"/>
    <property type="match status" value="1"/>
</dbReference>
<dbReference type="GO" id="GO:0022857">
    <property type="term" value="F:transmembrane transporter activity"/>
    <property type="evidence" value="ECO:0007669"/>
    <property type="project" value="InterPro"/>
</dbReference>
<keyword evidence="5" id="KW-0812">Transmembrane</keyword>
<dbReference type="AlphaFoldDB" id="A0A939NQE4"/>
<evidence type="ECO:0000256" key="7">
    <source>
        <dbReference type="ARBA" id="ARBA00023136"/>
    </source>
</evidence>
<keyword evidence="3" id="KW-0813">Transport</keyword>
<sequence>MLAALTGAGLAMTGALLQTTTRNELADPFCLVSPQAPPPARCWSSPRFGDALGALTLPLSAFAGGVFNAVMICFASAGSRAQLIVCGWRSRFCSARSPATRCFRQRAAGWCCSGRSAGWGWRVGIICPFRWRVSCCWPGLRRCVGGRWTRCWRASKPPIRWGSTWRACAPRPFCAAHCPRRFSFR</sequence>
<evidence type="ECO:0000256" key="6">
    <source>
        <dbReference type="ARBA" id="ARBA00022989"/>
    </source>
</evidence>
<accession>A0A939NQE4</accession>
<evidence type="ECO:0000256" key="5">
    <source>
        <dbReference type="ARBA" id="ARBA00022692"/>
    </source>
</evidence>
<dbReference type="InterPro" id="IPR037294">
    <property type="entry name" value="ABC_BtuC-like"/>
</dbReference>
<evidence type="ECO:0000256" key="4">
    <source>
        <dbReference type="ARBA" id="ARBA00022475"/>
    </source>
</evidence>
<protein>
    <submittedName>
        <fullName evidence="8">Iron chelate uptake ABC transporter family permease subunit</fullName>
    </submittedName>
</protein>
<keyword evidence="7" id="KW-0472">Membrane</keyword>
<keyword evidence="4" id="KW-1003">Cell membrane</keyword>
<gene>
    <name evidence="8" type="ORF">J4732_11330</name>
</gene>
<dbReference type="GO" id="GO:0005886">
    <property type="term" value="C:plasma membrane"/>
    <property type="evidence" value="ECO:0007669"/>
    <property type="project" value="UniProtKB-SubCell"/>
</dbReference>
<organism evidence="8">
    <name type="scientific">Serratia marcescens</name>
    <dbReference type="NCBI Taxonomy" id="615"/>
    <lineage>
        <taxon>Bacteria</taxon>
        <taxon>Pseudomonadati</taxon>
        <taxon>Pseudomonadota</taxon>
        <taxon>Gammaproteobacteria</taxon>
        <taxon>Enterobacterales</taxon>
        <taxon>Yersiniaceae</taxon>
        <taxon>Serratia</taxon>
    </lineage>
</organism>
<comment type="subcellular location">
    <subcellularLocation>
        <location evidence="1">Cell membrane</location>
        <topology evidence="1">Multi-pass membrane protein</topology>
    </subcellularLocation>
</comment>
<evidence type="ECO:0000313" key="8">
    <source>
        <dbReference type="EMBL" id="MBO2006876.1"/>
    </source>
</evidence>
<evidence type="ECO:0000256" key="3">
    <source>
        <dbReference type="ARBA" id="ARBA00022448"/>
    </source>
</evidence>
<dbReference type="EMBL" id="JAGETR010000066">
    <property type="protein sequence ID" value="MBO2006876.1"/>
    <property type="molecule type" value="Genomic_DNA"/>
</dbReference>
<comment type="similarity">
    <text evidence="2">Belongs to the binding-protein-dependent transport system permease family. FecCD subfamily.</text>
</comment>
<name>A0A939NQE4_SERMA</name>
<keyword evidence="6" id="KW-1133">Transmembrane helix</keyword>
<proteinExistence type="inferred from homology"/>
<comment type="caution">
    <text evidence="8">The sequence shown here is derived from an EMBL/GenBank/DDBJ whole genome shotgun (WGS) entry which is preliminary data.</text>
</comment>
<reference evidence="8" key="1">
    <citation type="submission" date="2021-03" db="EMBL/GenBank/DDBJ databases">
        <title>Molecular epidemiology and mechanisms of colistin and carbapenem resistance in Enterobacteriaceae from clinical isolates, the environment and porcine samples in Pretoria, South Africa.</title>
        <authorList>
            <person name="Bogoshi D."/>
            <person name="Mbelle N.M."/>
            <person name="Naidoo V."/>
            <person name="Osei Sekyere J."/>
        </authorList>
    </citation>
    <scope>NUCLEOTIDE SEQUENCE</scope>
    <source>
        <strain evidence="8">C080</strain>
    </source>
</reference>
<dbReference type="Gene3D" id="1.10.3470.10">
    <property type="entry name" value="ABC transporter involved in vitamin B12 uptake, BtuC"/>
    <property type="match status" value="1"/>
</dbReference>